<reference evidence="5" key="1">
    <citation type="submission" date="2020-01" db="EMBL/GenBank/DDBJ databases">
        <title>Genome Sequencing of Three Apophysomyces-Like Fungal Strains Confirms a Novel Fungal Genus in the Mucoromycota with divergent Burkholderia-like Endosymbiotic Bacteria.</title>
        <authorList>
            <person name="Stajich J.E."/>
            <person name="Macias A.M."/>
            <person name="Carter-House D."/>
            <person name="Lovett B."/>
            <person name="Kasson L.R."/>
            <person name="Berry K."/>
            <person name="Grigoriev I."/>
            <person name="Chang Y."/>
            <person name="Spatafora J."/>
            <person name="Kasson M.T."/>
        </authorList>
    </citation>
    <scope>NUCLEOTIDE SEQUENCE</scope>
    <source>
        <strain evidence="5">NRRL A-21654</strain>
    </source>
</reference>
<dbReference type="InterPro" id="IPR036962">
    <property type="entry name" value="Glyco_hydro_3_N_sf"/>
</dbReference>
<feature type="domain" description="N-acetyltransferase" evidence="4">
    <location>
        <begin position="705"/>
        <end position="855"/>
    </location>
</feature>
<accession>A0A8H7EUT8</accession>
<evidence type="ECO:0000256" key="1">
    <source>
        <dbReference type="ARBA" id="ARBA00005336"/>
    </source>
</evidence>
<evidence type="ECO:0000256" key="3">
    <source>
        <dbReference type="ARBA" id="ARBA00023295"/>
    </source>
</evidence>
<dbReference type="PROSITE" id="PS51186">
    <property type="entry name" value="GNAT"/>
    <property type="match status" value="2"/>
</dbReference>
<dbReference type="InterPro" id="IPR000182">
    <property type="entry name" value="GNAT_dom"/>
</dbReference>
<dbReference type="InterPro" id="IPR050226">
    <property type="entry name" value="NagZ_Beta-hexosaminidase"/>
</dbReference>
<sequence length="855" mass="96011">MTKDNLRPHEIGQLFMCGFHGLEPSSEIIDLIKNHNLGSVILFSRNIDSSEQIQKLTHKLQKIAYDAGHTHPLLISTDQENGLVRRLGTSGTYFPGNIGLGAINSWSAARDVASATAEELLALGINWNLAPVLDTNNNPLNPVIGVRSFGEDPELVGKLGVAQIGGYQHSGVATSVKHFPGHGDTAVDSHLDVPIIDKTVEELERTELVPFRRAFQAKGYSYPTSVMTAHISLPRIIREKGLVSSLSPEVVTDMLRKRLRYDGVIVTDCLEMDAVSETVGVPQGSVLALQAGNDVVLISHTYERQKAAFSKVYEALKGAQLDIESLKSSLDRVRKLKERLLSWDSVLVPGDLSRVGSTEHQKLSRQLYDRIPTMVRNRVNTIPIQSSNLKEILFLGAHVPLTRAIDSEKEPFNSFYQALVKRHCNTRCIVYDENTPDLTEDIRKADCVIIGTANANFHPFQVNVVHTVQKNAKQFIVVAVMNPYDLMAFPTVDTYIVTYEYTPPAHEAAVRVIFGDVKTHSVLPVTIPNVEKRLLPRWTAEDYCSGDLEGVFELWQDTLGKDWPLTKENFNLVLTNTVRPRHWIVRNEHRKIVGFIATQILPRSVGAGQLVLLMVSPAYENQGIGSCLHNSALEHWAMEGIHSLKIGSNYPRFFPGIPDSCKRALEFFKERGWCVDDDVVWDLIRDLRSYETSKAISTRMAKENIWFGRILPSQLWEVFALQERNFPRWLSRYQTVAEQGDLQDIIVARDGGENGRVVASLTIHTTNISNDKRSDLIWTDQSLYGVKSGAISYVGVAEEERGRGIGIGIVAYANEILKKRGVEKVYIDFVRIPDFYKRLGYDFWRGYHLTAYNKN</sequence>
<dbReference type="PANTHER" id="PTHR30480">
    <property type="entry name" value="BETA-HEXOSAMINIDASE-RELATED"/>
    <property type="match status" value="1"/>
</dbReference>
<dbReference type="InterPro" id="IPR017853">
    <property type="entry name" value="GH"/>
</dbReference>
<dbReference type="GO" id="GO:0009254">
    <property type="term" value="P:peptidoglycan turnover"/>
    <property type="evidence" value="ECO:0007669"/>
    <property type="project" value="TreeGrafter"/>
</dbReference>
<dbReference type="Gene3D" id="3.20.20.300">
    <property type="entry name" value="Glycoside hydrolase, family 3, N-terminal domain"/>
    <property type="match status" value="1"/>
</dbReference>
<evidence type="ECO:0000313" key="6">
    <source>
        <dbReference type="Proteomes" id="UP000605846"/>
    </source>
</evidence>
<dbReference type="GO" id="GO:0005975">
    <property type="term" value="P:carbohydrate metabolic process"/>
    <property type="evidence" value="ECO:0007669"/>
    <property type="project" value="InterPro"/>
</dbReference>
<dbReference type="InterPro" id="IPR001764">
    <property type="entry name" value="Glyco_hydro_3_N"/>
</dbReference>
<dbReference type="SUPFAM" id="SSF52279">
    <property type="entry name" value="Beta-D-glucan exohydrolase, C-terminal domain"/>
    <property type="match status" value="1"/>
</dbReference>
<evidence type="ECO:0000256" key="2">
    <source>
        <dbReference type="ARBA" id="ARBA00022801"/>
    </source>
</evidence>
<dbReference type="PANTHER" id="PTHR30480:SF16">
    <property type="entry name" value="GLYCOSIDE HYDROLASE FAMILY 3 DOMAIN PROTEIN"/>
    <property type="match status" value="1"/>
</dbReference>
<dbReference type="EMBL" id="JABAYA010000029">
    <property type="protein sequence ID" value="KAF7729007.1"/>
    <property type="molecule type" value="Genomic_DNA"/>
</dbReference>
<keyword evidence="2" id="KW-0378">Hydrolase</keyword>
<dbReference type="CDD" id="cd04301">
    <property type="entry name" value="NAT_SF"/>
    <property type="match status" value="2"/>
</dbReference>
<dbReference type="InterPro" id="IPR036881">
    <property type="entry name" value="Glyco_hydro_3_C_sf"/>
</dbReference>
<dbReference type="AlphaFoldDB" id="A0A8H7EUT8"/>
<dbReference type="Proteomes" id="UP000605846">
    <property type="component" value="Unassembled WGS sequence"/>
</dbReference>
<dbReference type="GO" id="GO:0004553">
    <property type="term" value="F:hydrolase activity, hydrolyzing O-glycosyl compounds"/>
    <property type="evidence" value="ECO:0007669"/>
    <property type="project" value="InterPro"/>
</dbReference>
<keyword evidence="3" id="KW-0326">Glycosidase</keyword>
<organism evidence="5 6">
    <name type="scientific">Apophysomyces ossiformis</name>
    <dbReference type="NCBI Taxonomy" id="679940"/>
    <lineage>
        <taxon>Eukaryota</taxon>
        <taxon>Fungi</taxon>
        <taxon>Fungi incertae sedis</taxon>
        <taxon>Mucoromycota</taxon>
        <taxon>Mucoromycotina</taxon>
        <taxon>Mucoromycetes</taxon>
        <taxon>Mucorales</taxon>
        <taxon>Mucorineae</taxon>
        <taxon>Mucoraceae</taxon>
        <taxon>Apophysomyces</taxon>
    </lineage>
</organism>
<protein>
    <recommendedName>
        <fullName evidence="4">N-acetyltransferase domain-containing protein</fullName>
    </recommendedName>
</protein>
<dbReference type="InterPro" id="IPR016181">
    <property type="entry name" value="Acyl_CoA_acyltransferase"/>
</dbReference>
<feature type="domain" description="N-acetyltransferase" evidence="4">
    <location>
        <begin position="530"/>
        <end position="697"/>
    </location>
</feature>
<keyword evidence="6" id="KW-1185">Reference proteome</keyword>
<evidence type="ECO:0000313" key="5">
    <source>
        <dbReference type="EMBL" id="KAF7729007.1"/>
    </source>
</evidence>
<dbReference type="InterPro" id="IPR002772">
    <property type="entry name" value="Glyco_hydro_3_C"/>
</dbReference>
<dbReference type="Pfam" id="PF01915">
    <property type="entry name" value="Glyco_hydro_3_C"/>
    <property type="match status" value="1"/>
</dbReference>
<dbReference type="GO" id="GO:0016747">
    <property type="term" value="F:acyltransferase activity, transferring groups other than amino-acyl groups"/>
    <property type="evidence" value="ECO:0007669"/>
    <property type="project" value="InterPro"/>
</dbReference>
<gene>
    <name evidence="5" type="ORF">EC973_005038</name>
</gene>
<name>A0A8H7EUT8_9FUNG</name>
<evidence type="ECO:0000259" key="4">
    <source>
        <dbReference type="PROSITE" id="PS51186"/>
    </source>
</evidence>
<dbReference type="Gene3D" id="3.40.630.30">
    <property type="match status" value="2"/>
</dbReference>
<comment type="caution">
    <text evidence="5">The sequence shown here is derived from an EMBL/GenBank/DDBJ whole genome shotgun (WGS) entry which is preliminary data.</text>
</comment>
<dbReference type="Pfam" id="PF00933">
    <property type="entry name" value="Glyco_hydro_3"/>
    <property type="match status" value="1"/>
</dbReference>
<proteinExistence type="inferred from homology"/>
<dbReference type="Pfam" id="PF00583">
    <property type="entry name" value="Acetyltransf_1"/>
    <property type="match status" value="2"/>
</dbReference>
<dbReference type="SUPFAM" id="SSF55729">
    <property type="entry name" value="Acyl-CoA N-acyltransferases (Nat)"/>
    <property type="match status" value="2"/>
</dbReference>
<comment type="similarity">
    <text evidence="1">Belongs to the glycosyl hydrolase 3 family.</text>
</comment>
<dbReference type="OrthoDB" id="416222at2759"/>
<dbReference type="Gene3D" id="3.40.50.1700">
    <property type="entry name" value="Glycoside hydrolase family 3 C-terminal domain"/>
    <property type="match status" value="1"/>
</dbReference>
<dbReference type="SUPFAM" id="SSF51445">
    <property type="entry name" value="(Trans)glycosidases"/>
    <property type="match status" value="1"/>
</dbReference>